<accession>A0A7C9KVH9</accession>
<comment type="caution">
    <text evidence="1">The sequence shown here is derived from an EMBL/GenBank/DDBJ whole genome shotgun (WGS) entry which is preliminary data.</text>
</comment>
<sequence>MTFRHRLLSEWTETRWRGSAEAGLRDCAGQVECRRRPDRQGRGAEECPDILFSSTMLPIL</sequence>
<gene>
    <name evidence="1" type="ORF">GEA64_19995</name>
</gene>
<evidence type="ECO:0000313" key="1">
    <source>
        <dbReference type="EMBL" id="MQL50107.1"/>
    </source>
</evidence>
<name>A0A7C9KVH9_9GAMM</name>
<dbReference type="RefSeq" id="WP_152963868.1">
    <property type="nucleotide sequence ID" value="NZ_CAWOZU010000003.1"/>
</dbReference>
<dbReference type="Proteomes" id="UP000481739">
    <property type="component" value="Unassembled WGS sequence"/>
</dbReference>
<evidence type="ECO:0000313" key="2">
    <source>
        <dbReference type="Proteomes" id="UP000481739"/>
    </source>
</evidence>
<proteinExistence type="predicted"/>
<reference evidence="1 2" key="1">
    <citation type="journal article" date="2019" name="Nature">
        <title>A new antibiotic selectively kills Gram-negative pathogens.</title>
        <authorList>
            <person name="Imai Y."/>
            <person name="Meyer K.J."/>
            <person name="Iinishi A."/>
            <person name="Favre-Godal Q."/>
            <person name="Green R."/>
            <person name="Manuse S."/>
            <person name="Caboni M."/>
            <person name="Mori M."/>
            <person name="Niles S."/>
            <person name="Ghiglieri M."/>
            <person name="Honrao C."/>
            <person name="Ma X."/>
            <person name="Guo J.J."/>
            <person name="Makriyannis A."/>
            <person name="Linares-Otoya L."/>
            <person name="Boehringer N."/>
            <person name="Wuisan Z.G."/>
            <person name="Kaur H."/>
            <person name="Wu R."/>
            <person name="Mateus A."/>
            <person name="Typas A."/>
            <person name="Savitski M.M."/>
            <person name="Espinoza J.L."/>
            <person name="O'Rourke A."/>
            <person name="Nelson K.E."/>
            <person name="Hiller S."/>
            <person name="Noinaj N."/>
            <person name="Schaeberle T.F."/>
            <person name="D'Onofrio A."/>
            <person name="Lewis K."/>
        </authorList>
    </citation>
    <scope>NUCLEOTIDE SEQUENCE [LARGE SCALE GENOMIC DNA]</scope>
    <source>
        <strain evidence="1 2">HGB 1456</strain>
    </source>
</reference>
<dbReference type="AlphaFoldDB" id="A0A7C9KVH9"/>
<dbReference type="EMBL" id="WHZZ01000012">
    <property type="protein sequence ID" value="MQL50107.1"/>
    <property type="molecule type" value="Genomic_DNA"/>
</dbReference>
<organism evidence="1 2">
    <name type="scientific">Photorhabdus khanii</name>
    <dbReference type="NCBI Taxonomy" id="1004150"/>
    <lineage>
        <taxon>Bacteria</taxon>
        <taxon>Pseudomonadati</taxon>
        <taxon>Pseudomonadota</taxon>
        <taxon>Gammaproteobacteria</taxon>
        <taxon>Enterobacterales</taxon>
        <taxon>Morganellaceae</taxon>
        <taxon>Photorhabdus</taxon>
    </lineage>
</organism>
<protein>
    <submittedName>
        <fullName evidence="1">Uncharacterized protein</fullName>
    </submittedName>
</protein>